<name>A0A841E9P5_9ACTN</name>
<feature type="transmembrane region" description="Helical" evidence="1">
    <location>
        <begin position="193"/>
        <end position="215"/>
    </location>
</feature>
<dbReference type="EMBL" id="JACHNF010000001">
    <property type="protein sequence ID" value="MBB5983948.1"/>
    <property type="molecule type" value="Genomic_DNA"/>
</dbReference>
<reference evidence="2 3" key="1">
    <citation type="submission" date="2020-08" db="EMBL/GenBank/DDBJ databases">
        <title>Sequencing the genomes of 1000 actinobacteria strains.</title>
        <authorList>
            <person name="Klenk H.-P."/>
        </authorList>
    </citation>
    <scope>NUCLEOTIDE SEQUENCE [LARGE SCALE GENOMIC DNA]</scope>
    <source>
        <strain evidence="2 3">DSM 17294</strain>
    </source>
</reference>
<keyword evidence="3" id="KW-1185">Reference proteome</keyword>
<dbReference type="AlphaFoldDB" id="A0A841E9P5"/>
<feature type="transmembrane region" description="Helical" evidence="1">
    <location>
        <begin position="165"/>
        <end position="187"/>
    </location>
</feature>
<keyword evidence="1" id="KW-0472">Membrane</keyword>
<feature type="transmembrane region" description="Helical" evidence="1">
    <location>
        <begin position="227"/>
        <end position="254"/>
    </location>
</feature>
<feature type="transmembrane region" description="Helical" evidence="1">
    <location>
        <begin position="282"/>
        <end position="304"/>
    </location>
</feature>
<dbReference type="Proteomes" id="UP000558997">
    <property type="component" value="Unassembled WGS sequence"/>
</dbReference>
<evidence type="ECO:0000256" key="1">
    <source>
        <dbReference type="SAM" id="Phobius"/>
    </source>
</evidence>
<evidence type="ECO:0000313" key="3">
    <source>
        <dbReference type="Proteomes" id="UP000558997"/>
    </source>
</evidence>
<sequence>MTRRWLIDLPTRIHLWTAEQEIRHRTSSHPERLRNLDVLREYRKSRAFPRNDTSLGRTPYFVDRAGRHCAVGQLMRGSGDEQLVRRIAADANLARIDDMDPVVLSGWAERSGLTKRELARIQPQYPNETQWVVNLMLWTSFLMIPYALLAAALNRMPPDRREARMTVLAGTVALLTALTFVACPYVLPGGEPAALVTVAWFVALFGPAIVAFLLVNQVRRGRADPVTLPGTAGLVMGAVGSVLAAASVVLGLLWTPEPEPRRGSDPLWVPPPSGGASTTPGFLVPAGLVGLVAGLVVLVGFVRLRRRTA</sequence>
<keyword evidence="1" id="KW-0812">Transmembrane</keyword>
<evidence type="ECO:0000313" key="2">
    <source>
        <dbReference type="EMBL" id="MBB5983948.1"/>
    </source>
</evidence>
<accession>A0A841E9P5</accession>
<organism evidence="2 3">
    <name type="scientific">Kribbella solani</name>
    <dbReference type="NCBI Taxonomy" id="236067"/>
    <lineage>
        <taxon>Bacteria</taxon>
        <taxon>Bacillati</taxon>
        <taxon>Actinomycetota</taxon>
        <taxon>Actinomycetes</taxon>
        <taxon>Propionibacteriales</taxon>
        <taxon>Kribbellaceae</taxon>
        <taxon>Kribbella</taxon>
    </lineage>
</organism>
<feature type="transmembrane region" description="Helical" evidence="1">
    <location>
        <begin position="131"/>
        <end position="153"/>
    </location>
</feature>
<comment type="caution">
    <text evidence="2">The sequence shown here is derived from an EMBL/GenBank/DDBJ whole genome shotgun (WGS) entry which is preliminary data.</text>
</comment>
<gene>
    <name evidence="2" type="ORF">HDA44_007289</name>
</gene>
<proteinExistence type="predicted"/>
<dbReference type="RefSeq" id="WP_184842522.1">
    <property type="nucleotide sequence ID" value="NZ_BAAAVN010000013.1"/>
</dbReference>
<protein>
    <submittedName>
        <fullName evidence="2">Uncharacterized protein</fullName>
    </submittedName>
</protein>
<keyword evidence="1" id="KW-1133">Transmembrane helix</keyword>